<feature type="region of interest" description="Disordered" evidence="1">
    <location>
        <begin position="303"/>
        <end position="337"/>
    </location>
</feature>
<feature type="compositionally biased region" description="Basic and acidic residues" evidence="1">
    <location>
        <begin position="303"/>
        <end position="319"/>
    </location>
</feature>
<protein>
    <submittedName>
        <fullName evidence="2">Uncharacterized protein</fullName>
    </submittedName>
</protein>
<proteinExistence type="predicted"/>
<evidence type="ECO:0000313" key="3">
    <source>
        <dbReference type="Proteomes" id="UP000619355"/>
    </source>
</evidence>
<name>A0A919C185_9ACTN</name>
<organism evidence="2 3">
    <name type="scientific">Streptomyces capoamus</name>
    <dbReference type="NCBI Taxonomy" id="68183"/>
    <lineage>
        <taxon>Bacteria</taxon>
        <taxon>Bacillati</taxon>
        <taxon>Actinomycetota</taxon>
        <taxon>Actinomycetes</taxon>
        <taxon>Kitasatosporales</taxon>
        <taxon>Streptomycetaceae</taxon>
        <taxon>Streptomyces</taxon>
    </lineage>
</organism>
<gene>
    <name evidence="2" type="ORF">GCM10018980_12220</name>
</gene>
<keyword evidence="3" id="KW-1185">Reference proteome</keyword>
<dbReference type="EMBL" id="BNBF01000003">
    <property type="protein sequence ID" value="GHG39129.1"/>
    <property type="molecule type" value="Genomic_DNA"/>
</dbReference>
<evidence type="ECO:0000256" key="1">
    <source>
        <dbReference type="SAM" id="MobiDB-lite"/>
    </source>
</evidence>
<evidence type="ECO:0000313" key="2">
    <source>
        <dbReference type="EMBL" id="GHG39129.1"/>
    </source>
</evidence>
<sequence length="337" mass="35876">MPPNSRGTRLDVSLTDTAGKKAKLGRVALDGLPGSERTASYWAREVRLPLPTAGHTGLDLGSVKSLELTSRSTSGRAWLMDAWGWRPGTPAVRAQALPRVDIGRATVDEGDSGVRTYRVPARVTGRGGSGQVRVYVIDPTTGKATDRLVTVRPGGQDIDVPVRVKGNTRYGTDVSYDVLVKAVRGAVVGSYRGGITVHDDDPAPTVTVTPVAGEVTEGKPLKWRVSLSEAVDVDMGVLFGAVPATAPEVSTKDVPASWLRDVSGEKPDPERPLSRVNGLYLWADIPPGRTSADITLPTVKDRVRESTESVRFRQIDPRTGEPQTGGLELTGSVLNAS</sequence>
<comment type="caution">
    <text evidence="2">The sequence shown here is derived from an EMBL/GenBank/DDBJ whole genome shotgun (WGS) entry which is preliminary data.</text>
</comment>
<accession>A0A919C185</accession>
<reference evidence="3" key="1">
    <citation type="journal article" date="2019" name="Int. J. Syst. Evol. Microbiol.">
        <title>The Global Catalogue of Microorganisms (GCM) 10K type strain sequencing project: providing services to taxonomists for standard genome sequencing and annotation.</title>
        <authorList>
            <consortium name="The Broad Institute Genomics Platform"/>
            <consortium name="The Broad Institute Genome Sequencing Center for Infectious Disease"/>
            <person name="Wu L."/>
            <person name="Ma J."/>
        </authorList>
    </citation>
    <scope>NUCLEOTIDE SEQUENCE [LARGE SCALE GENOMIC DNA]</scope>
    <source>
        <strain evidence="3">JCM 4253</strain>
    </source>
</reference>
<dbReference type="AlphaFoldDB" id="A0A919C185"/>
<dbReference type="Proteomes" id="UP000619355">
    <property type="component" value="Unassembled WGS sequence"/>
</dbReference>